<dbReference type="Proteomes" id="UP000030661">
    <property type="component" value="Unassembled WGS sequence"/>
</dbReference>
<gene>
    <name evidence="1" type="ORF">U27_03920</name>
</gene>
<protein>
    <submittedName>
        <fullName evidence="1">NADH dehydrogenas</fullName>
    </submittedName>
</protein>
<dbReference type="EMBL" id="DF820465">
    <property type="protein sequence ID" value="GAK56956.1"/>
    <property type="molecule type" value="Genomic_DNA"/>
</dbReference>
<evidence type="ECO:0000313" key="2">
    <source>
        <dbReference type="Proteomes" id="UP000030661"/>
    </source>
</evidence>
<dbReference type="SUPFAM" id="SSF52833">
    <property type="entry name" value="Thioredoxin-like"/>
    <property type="match status" value="1"/>
</dbReference>
<evidence type="ECO:0000313" key="1">
    <source>
        <dbReference type="EMBL" id="GAK56956.1"/>
    </source>
</evidence>
<dbReference type="HOGENOM" id="CLU_126515_4_0_0"/>
<dbReference type="AlphaFoldDB" id="A0A081BXA1"/>
<reference evidence="1" key="1">
    <citation type="journal article" date="2015" name="PeerJ">
        <title>First genomic representation of candidate bacterial phylum KSB3 points to enhanced environmental sensing as a trigger of wastewater bulking.</title>
        <authorList>
            <person name="Sekiguchi Y."/>
            <person name="Ohashi A."/>
            <person name="Parks D.H."/>
            <person name="Yamauchi T."/>
            <person name="Tyson G.W."/>
            <person name="Hugenholtz P."/>
        </authorList>
    </citation>
    <scope>NUCLEOTIDE SEQUENCE [LARGE SCALE GENOMIC DNA]</scope>
</reference>
<accession>A0A081BXA1</accession>
<keyword evidence="2" id="KW-1185">Reference proteome</keyword>
<name>A0A081BXA1_VECG1</name>
<sequence>MATPLELVKKKKAASIHQIIEKGYLATRVYVGMATCEIAAGSDEVMHVFETAVKEGQLNNVFLSQKGCAGRCSLEPMVEILEEGKTPVKYQKVDAEKAREIINRHLKHGEVIKEWTIQS</sequence>
<dbReference type="InterPro" id="IPR036249">
    <property type="entry name" value="Thioredoxin-like_sf"/>
</dbReference>
<dbReference type="CDD" id="cd02980">
    <property type="entry name" value="TRX_Fd_family"/>
    <property type="match status" value="1"/>
</dbReference>
<dbReference type="Gene3D" id="3.40.30.10">
    <property type="entry name" value="Glutaredoxin"/>
    <property type="match status" value="1"/>
</dbReference>
<organism evidence="1">
    <name type="scientific">Vecturithrix granuli</name>
    <dbReference type="NCBI Taxonomy" id="1499967"/>
    <lineage>
        <taxon>Bacteria</taxon>
        <taxon>Candidatus Moduliflexota</taxon>
        <taxon>Candidatus Vecturitrichia</taxon>
        <taxon>Candidatus Vecturitrichales</taxon>
        <taxon>Candidatus Vecturitrichaceae</taxon>
        <taxon>Candidatus Vecturithrix</taxon>
    </lineage>
</organism>
<dbReference type="eggNOG" id="COG3411">
    <property type="taxonomic scope" value="Bacteria"/>
</dbReference>
<dbReference type="STRING" id="1499967.U27_03920"/>
<proteinExistence type="predicted"/>